<organism evidence="1">
    <name type="scientific">Arion vulgaris</name>
    <dbReference type="NCBI Taxonomy" id="1028688"/>
    <lineage>
        <taxon>Eukaryota</taxon>
        <taxon>Metazoa</taxon>
        <taxon>Spiralia</taxon>
        <taxon>Lophotrochozoa</taxon>
        <taxon>Mollusca</taxon>
        <taxon>Gastropoda</taxon>
        <taxon>Heterobranchia</taxon>
        <taxon>Euthyneura</taxon>
        <taxon>Panpulmonata</taxon>
        <taxon>Eupulmonata</taxon>
        <taxon>Stylommatophora</taxon>
        <taxon>Helicina</taxon>
        <taxon>Arionoidea</taxon>
        <taxon>Arionidae</taxon>
        <taxon>Arion</taxon>
    </lineage>
</organism>
<name>A0A0B7BXY5_9EUPU</name>
<evidence type="ECO:0000313" key="1">
    <source>
        <dbReference type="EMBL" id="CEK97015.1"/>
    </source>
</evidence>
<dbReference type="EMBL" id="HACG01050150">
    <property type="protein sequence ID" value="CEK97015.1"/>
    <property type="molecule type" value="Transcribed_RNA"/>
</dbReference>
<gene>
    <name evidence="1" type="primary">ORF214375</name>
</gene>
<proteinExistence type="predicted"/>
<protein>
    <submittedName>
        <fullName evidence="1">Uncharacterized protein</fullName>
    </submittedName>
</protein>
<feature type="non-terminal residue" evidence="1">
    <location>
        <position position="1"/>
    </location>
</feature>
<dbReference type="AlphaFoldDB" id="A0A0B7BXY5"/>
<accession>A0A0B7BXY5</accession>
<reference evidence="1" key="1">
    <citation type="submission" date="2014-12" db="EMBL/GenBank/DDBJ databases">
        <title>Insight into the proteome of Arion vulgaris.</title>
        <authorList>
            <person name="Aradska J."/>
            <person name="Bulat T."/>
            <person name="Smidak R."/>
            <person name="Sarate P."/>
            <person name="Gangsoo J."/>
            <person name="Sialana F."/>
            <person name="Bilban M."/>
            <person name="Lubec G."/>
        </authorList>
    </citation>
    <scope>NUCLEOTIDE SEQUENCE</scope>
    <source>
        <tissue evidence="1">Skin</tissue>
    </source>
</reference>
<sequence>SGATGSNESFFSGLDKPACKFISFFGIILQKCTFKIRDDDDGDSSIIQRY</sequence>